<evidence type="ECO:0000313" key="7">
    <source>
        <dbReference type="EMBL" id="RPD53875.1"/>
    </source>
</evidence>
<dbReference type="EC" id="3.1.4.4" evidence="5"/>
<dbReference type="PANTHER" id="PTHR18896">
    <property type="entry name" value="PHOSPHOLIPASE D"/>
    <property type="match status" value="1"/>
</dbReference>
<feature type="domain" description="PLD phosphodiesterase" evidence="6">
    <location>
        <begin position="178"/>
        <end position="205"/>
    </location>
</feature>
<dbReference type="GO" id="GO:0035556">
    <property type="term" value="P:intracellular signal transduction"/>
    <property type="evidence" value="ECO:0007669"/>
    <property type="project" value="InterPro"/>
</dbReference>
<dbReference type="GO" id="GO:0009395">
    <property type="term" value="P:phospholipid catabolic process"/>
    <property type="evidence" value="ECO:0007669"/>
    <property type="project" value="TreeGrafter"/>
</dbReference>
<dbReference type="Pfam" id="PF13091">
    <property type="entry name" value="PLDc_2"/>
    <property type="match status" value="1"/>
</dbReference>
<protein>
    <recommendedName>
        <fullName evidence="5">Phospholipase</fullName>
        <ecNumber evidence="5">3.1.4.4</ecNumber>
    </recommendedName>
</protein>
<keyword evidence="8" id="KW-1185">Reference proteome</keyword>
<sequence>MSKFFSKLGDLAEKIPEGIGHARAMAIGTFNADRRHDDPEEKRADMVRAEIMGGHRFHSFANQRGRNFVKWHIDGHDYMWAVSELLEKAQEAIFILDWWLTPELYLRRPPAKYPEWRIDRILKRKAEQGVKVYVVVYKEVTQTMTMSSHHTKETLEALHPNIAVMRHPDHIGSKDDVEFWSHHEKVVVVDNHFACIGGLDLCLGRWDTHTHPLADVHPNDPFATLFPGQDYNNARIMDFQNVPNYVSNGLSSVESARMPWHDVHMTLTGEVVLDIVQHFVERWNEVKKRKYRNDTRFDWLALPHDVEAAPNEAVVRHPHRERWHDIGRHFRDRFHRYRSEAENYDTEEPVGRGTCRVQAVRSVSDWSHGVLTERSIQNAYIELIRESQHYIYIENQFFISNTQDDGPVQNQIAKALVERIVRAGREGTKFRVVVVIPEVPGFAGQVKDETSVKTIMAGQYRTMNRGGHSIYEEVRKAGYEPSDYIRFYHLRAYDRINAPWGSYMKQIEERSGVSFHQLNVALGRIWVGRGEGIEDPKDVSVAIPTGKSLAEQTTSGKKPELKTETYTMPATIEEARDIVDRWRQAAQELRSDEAISDNVVQHMLHDRSSLLDERWAGTEDEERAAYVSELLYIHSKVMIVDDRRVIMGSANLNDRSQKGDGDSEIALVVEDEDMIDSYMDGERYQAARFAATLRRKLYREHLGLIPPQWCTADDSPDSFMRPAPHPNEDEVGQPEDEMVADPLSDDTTNLWNNTARKNREIFTEVFRPVPTNLIRKWKDYDAYVPDVMTGHVVPDISLDRIKERLSEVRGALVECPLDFLIDEDGFVEGPEWHGLNPTLPIYI</sequence>
<gene>
    <name evidence="7" type="ORF">L227DRAFT_581026</name>
</gene>
<dbReference type="GO" id="GO:0004630">
    <property type="term" value="F:phospholipase D activity"/>
    <property type="evidence" value="ECO:0007669"/>
    <property type="project" value="UniProtKB-UniRule"/>
</dbReference>
<dbReference type="SUPFAM" id="SSF56024">
    <property type="entry name" value="Phospholipase D/nuclease"/>
    <property type="match status" value="2"/>
</dbReference>
<comment type="catalytic activity">
    <reaction evidence="5">
        <text>a 1,2-diacyl-sn-glycero-3-phosphocholine + H2O = a 1,2-diacyl-sn-glycero-3-phosphate + choline + H(+)</text>
        <dbReference type="Rhea" id="RHEA:14445"/>
        <dbReference type="ChEBI" id="CHEBI:15354"/>
        <dbReference type="ChEBI" id="CHEBI:15377"/>
        <dbReference type="ChEBI" id="CHEBI:15378"/>
        <dbReference type="ChEBI" id="CHEBI:57643"/>
        <dbReference type="ChEBI" id="CHEBI:58608"/>
        <dbReference type="EC" id="3.1.4.4"/>
    </reaction>
</comment>
<comment type="similarity">
    <text evidence="5">Belongs to the phospholipase D family.</text>
</comment>
<dbReference type="InterPro" id="IPR016555">
    <property type="entry name" value="PLipase_D_euk"/>
</dbReference>
<evidence type="ECO:0000256" key="3">
    <source>
        <dbReference type="ARBA" id="ARBA00022963"/>
    </source>
</evidence>
<keyword evidence="1" id="KW-0677">Repeat</keyword>
<dbReference type="STRING" id="1328759.A0A5C2RTK0"/>
<proteinExistence type="inferred from homology"/>
<evidence type="ECO:0000256" key="4">
    <source>
        <dbReference type="ARBA" id="ARBA00023098"/>
    </source>
</evidence>
<dbReference type="Gene3D" id="3.30.870.10">
    <property type="entry name" value="Endonuclease Chain A"/>
    <property type="match status" value="3"/>
</dbReference>
<dbReference type="PANTHER" id="PTHR18896:SF186">
    <property type="entry name" value="PHOSPHOLIPASE D"/>
    <property type="match status" value="1"/>
</dbReference>
<dbReference type="InterPro" id="IPR015679">
    <property type="entry name" value="PLipase_D_fam"/>
</dbReference>
<keyword evidence="2 5" id="KW-0378">Hydrolase</keyword>
<dbReference type="PROSITE" id="PS50035">
    <property type="entry name" value="PLD"/>
    <property type="match status" value="2"/>
</dbReference>
<dbReference type="Pfam" id="PF00614">
    <property type="entry name" value="PLDc"/>
    <property type="match status" value="1"/>
</dbReference>
<dbReference type="AlphaFoldDB" id="A0A5C2RTK0"/>
<organism evidence="7 8">
    <name type="scientific">Lentinus tigrinus ALCF2SS1-6</name>
    <dbReference type="NCBI Taxonomy" id="1328759"/>
    <lineage>
        <taxon>Eukaryota</taxon>
        <taxon>Fungi</taxon>
        <taxon>Dikarya</taxon>
        <taxon>Basidiomycota</taxon>
        <taxon>Agaricomycotina</taxon>
        <taxon>Agaricomycetes</taxon>
        <taxon>Polyporales</taxon>
        <taxon>Polyporaceae</taxon>
        <taxon>Lentinus</taxon>
    </lineage>
</organism>
<evidence type="ECO:0000256" key="5">
    <source>
        <dbReference type="PIRNR" id="PIRNR009376"/>
    </source>
</evidence>
<keyword evidence="3 5" id="KW-0442">Lipid degradation</keyword>
<dbReference type="InterPro" id="IPR001736">
    <property type="entry name" value="PLipase_D/transphosphatidylase"/>
</dbReference>
<keyword evidence="4" id="KW-0443">Lipid metabolism</keyword>
<name>A0A5C2RTK0_9APHY</name>
<dbReference type="GO" id="GO:0006654">
    <property type="term" value="P:phosphatidic acid biosynthetic process"/>
    <property type="evidence" value="ECO:0007669"/>
    <property type="project" value="InterPro"/>
</dbReference>
<accession>A0A5C2RTK0</accession>
<evidence type="ECO:0000256" key="2">
    <source>
        <dbReference type="ARBA" id="ARBA00022801"/>
    </source>
</evidence>
<reference evidence="7" key="1">
    <citation type="journal article" date="2018" name="Genome Biol. Evol.">
        <title>Genomics and development of Lentinus tigrinus, a white-rot wood-decaying mushroom with dimorphic fruiting bodies.</title>
        <authorList>
            <person name="Wu B."/>
            <person name="Xu Z."/>
            <person name="Knudson A."/>
            <person name="Carlson A."/>
            <person name="Chen N."/>
            <person name="Kovaka S."/>
            <person name="LaButti K."/>
            <person name="Lipzen A."/>
            <person name="Pennachio C."/>
            <person name="Riley R."/>
            <person name="Schakwitz W."/>
            <person name="Umezawa K."/>
            <person name="Ohm R.A."/>
            <person name="Grigoriev I.V."/>
            <person name="Nagy L.G."/>
            <person name="Gibbons J."/>
            <person name="Hibbett D."/>
        </authorList>
    </citation>
    <scope>NUCLEOTIDE SEQUENCE [LARGE SCALE GENOMIC DNA]</scope>
    <source>
        <strain evidence="7">ALCF2SS1-6</strain>
    </source>
</reference>
<dbReference type="Proteomes" id="UP000313359">
    <property type="component" value="Unassembled WGS sequence"/>
</dbReference>
<dbReference type="InterPro" id="IPR025202">
    <property type="entry name" value="PLD-like_dom"/>
</dbReference>
<evidence type="ECO:0000313" key="8">
    <source>
        <dbReference type="Proteomes" id="UP000313359"/>
    </source>
</evidence>
<feature type="domain" description="PLD phosphodiesterase" evidence="6">
    <location>
        <begin position="629"/>
        <end position="656"/>
    </location>
</feature>
<dbReference type="OrthoDB" id="14911at2759"/>
<dbReference type="EMBL" id="ML122314">
    <property type="protein sequence ID" value="RPD53875.1"/>
    <property type="molecule type" value="Genomic_DNA"/>
</dbReference>
<evidence type="ECO:0000256" key="1">
    <source>
        <dbReference type="ARBA" id="ARBA00022737"/>
    </source>
</evidence>
<evidence type="ECO:0000259" key="6">
    <source>
        <dbReference type="PROSITE" id="PS50035"/>
    </source>
</evidence>
<dbReference type="SMART" id="SM00155">
    <property type="entry name" value="PLDc"/>
    <property type="match status" value="2"/>
</dbReference>
<dbReference type="CDD" id="cd09141">
    <property type="entry name" value="PLDc_vPLD1_2_yPLD_like_2"/>
    <property type="match status" value="1"/>
</dbReference>
<dbReference type="PIRSF" id="PIRSF009376">
    <property type="entry name" value="Phospholipase_D_euk"/>
    <property type="match status" value="1"/>
</dbReference>